<dbReference type="Proteomes" id="UP000594042">
    <property type="component" value="Chromosome"/>
</dbReference>
<proteinExistence type="predicted"/>
<dbReference type="EMBL" id="AP023322">
    <property type="protein sequence ID" value="BCI63465.1"/>
    <property type="molecule type" value="Genomic_DNA"/>
</dbReference>
<keyword evidence="2" id="KW-1185">Reference proteome</keyword>
<accession>A0A7G1HUN6</accession>
<organism evidence="1 2">
    <name type="scientific">Coprobacter secundus subsp. similis</name>
    <dbReference type="NCBI Taxonomy" id="2751153"/>
    <lineage>
        <taxon>Bacteria</taxon>
        <taxon>Pseudomonadati</taxon>
        <taxon>Bacteroidota</taxon>
        <taxon>Bacteroidia</taxon>
        <taxon>Bacteroidales</taxon>
        <taxon>Barnesiellaceae</taxon>
        <taxon>Coprobacter</taxon>
    </lineage>
</organism>
<dbReference type="AlphaFoldDB" id="A0A7G1HUN6"/>
<dbReference type="KEGG" id="copr:Cop2CBH44_18180"/>
<evidence type="ECO:0000313" key="1">
    <source>
        <dbReference type="EMBL" id="BCI63465.1"/>
    </source>
</evidence>
<gene>
    <name evidence="1" type="ORF">Cop2CBH44_18180</name>
</gene>
<sequence>MKILYIKYILKIFYLTYKFIYEKFENGVFNYVLKKT</sequence>
<evidence type="ECO:0000313" key="2">
    <source>
        <dbReference type="Proteomes" id="UP000594042"/>
    </source>
</evidence>
<name>A0A7G1HUN6_9BACT</name>
<reference evidence="2" key="1">
    <citation type="submission" date="2020-07" db="EMBL/GenBank/DDBJ databases">
        <title>Complete genome sequencing of Coprobacter sp. strain 2CBH44.</title>
        <authorList>
            <person name="Sakamoto M."/>
            <person name="Murakami T."/>
            <person name="Mori H."/>
        </authorList>
    </citation>
    <scope>NUCLEOTIDE SEQUENCE [LARGE SCALE GENOMIC DNA]</scope>
    <source>
        <strain evidence="2">2CBH44</strain>
    </source>
</reference>
<protein>
    <submittedName>
        <fullName evidence="1">Uncharacterized protein</fullName>
    </submittedName>
</protein>